<evidence type="ECO:0000313" key="1">
    <source>
        <dbReference type="EMBL" id="KAI8022881.1"/>
    </source>
</evidence>
<accession>A0ACC0IGJ6</accession>
<sequence length="115" mass="13064">MDERVSRGSKLSEKQRGKEKMMSQGLDNQPQNSCTSENNTSTHQFKNVVAIVDPPRVGLHPTIYSWRKWENEASLALDANLQDASFEAMWQHLPQFVFRVTCTSGNNDQTEHASI</sequence>
<dbReference type="EMBL" id="CM045763">
    <property type="protein sequence ID" value="KAI8022881.1"/>
    <property type="molecule type" value="Genomic_DNA"/>
</dbReference>
<proteinExistence type="predicted"/>
<gene>
    <name evidence="1" type="ORF">LOK49_LG03G00940</name>
</gene>
<protein>
    <submittedName>
        <fullName evidence="1">Uncharacterized protein</fullName>
    </submittedName>
</protein>
<evidence type="ECO:0000313" key="2">
    <source>
        <dbReference type="Proteomes" id="UP001060215"/>
    </source>
</evidence>
<comment type="caution">
    <text evidence="1">The sequence shown here is derived from an EMBL/GenBank/DDBJ whole genome shotgun (WGS) entry which is preliminary data.</text>
</comment>
<dbReference type="Proteomes" id="UP001060215">
    <property type="component" value="Chromosome 6"/>
</dbReference>
<reference evidence="1 2" key="1">
    <citation type="journal article" date="2022" name="Plant J.">
        <title>Chromosome-level genome of Camellia lanceoleosa provides a valuable resource for understanding genome evolution and self-incompatibility.</title>
        <authorList>
            <person name="Gong W."/>
            <person name="Xiao S."/>
            <person name="Wang L."/>
            <person name="Liao Z."/>
            <person name="Chang Y."/>
            <person name="Mo W."/>
            <person name="Hu G."/>
            <person name="Li W."/>
            <person name="Zhao G."/>
            <person name="Zhu H."/>
            <person name="Hu X."/>
            <person name="Ji K."/>
            <person name="Xiang X."/>
            <person name="Song Q."/>
            <person name="Yuan D."/>
            <person name="Jin S."/>
            <person name="Zhang L."/>
        </authorList>
    </citation>
    <scope>NUCLEOTIDE SEQUENCE [LARGE SCALE GENOMIC DNA]</scope>
    <source>
        <strain evidence="1">SQ_2022a</strain>
    </source>
</reference>
<organism evidence="1 2">
    <name type="scientific">Camellia lanceoleosa</name>
    <dbReference type="NCBI Taxonomy" id="1840588"/>
    <lineage>
        <taxon>Eukaryota</taxon>
        <taxon>Viridiplantae</taxon>
        <taxon>Streptophyta</taxon>
        <taxon>Embryophyta</taxon>
        <taxon>Tracheophyta</taxon>
        <taxon>Spermatophyta</taxon>
        <taxon>Magnoliopsida</taxon>
        <taxon>eudicotyledons</taxon>
        <taxon>Gunneridae</taxon>
        <taxon>Pentapetalae</taxon>
        <taxon>asterids</taxon>
        <taxon>Ericales</taxon>
        <taxon>Theaceae</taxon>
        <taxon>Camellia</taxon>
    </lineage>
</organism>
<keyword evidence="2" id="KW-1185">Reference proteome</keyword>
<name>A0ACC0IGJ6_9ERIC</name>